<name>A0A919BEZ5_STRFL</name>
<dbReference type="Proteomes" id="UP000632849">
    <property type="component" value="Unassembled WGS sequence"/>
</dbReference>
<feature type="region of interest" description="Disordered" evidence="1">
    <location>
        <begin position="1"/>
        <end position="47"/>
    </location>
</feature>
<proteinExistence type="predicted"/>
<reference evidence="2" key="2">
    <citation type="submission" date="2020-09" db="EMBL/GenBank/DDBJ databases">
        <authorList>
            <person name="Sun Q."/>
            <person name="Ohkuma M."/>
        </authorList>
    </citation>
    <scope>NUCLEOTIDE SEQUENCE</scope>
    <source>
        <strain evidence="2">JCM 4122</strain>
    </source>
</reference>
<reference evidence="2" key="1">
    <citation type="journal article" date="2014" name="Int. J. Syst. Evol. Microbiol.">
        <title>Complete genome sequence of Corynebacterium casei LMG S-19264T (=DSM 44701T), isolated from a smear-ripened cheese.</title>
        <authorList>
            <consortium name="US DOE Joint Genome Institute (JGI-PGF)"/>
            <person name="Walter F."/>
            <person name="Albersmeier A."/>
            <person name="Kalinowski J."/>
            <person name="Ruckert C."/>
        </authorList>
    </citation>
    <scope>NUCLEOTIDE SEQUENCE</scope>
    <source>
        <strain evidence="2">JCM 4122</strain>
    </source>
</reference>
<dbReference type="AlphaFoldDB" id="A0A919BEZ5"/>
<dbReference type="EMBL" id="BNBE01000001">
    <property type="protein sequence ID" value="GHF87571.1"/>
    <property type="molecule type" value="Genomic_DNA"/>
</dbReference>
<comment type="caution">
    <text evidence="2">The sequence shown here is derived from an EMBL/GenBank/DDBJ whole genome shotgun (WGS) entry which is preliminary data.</text>
</comment>
<keyword evidence="3" id="KW-1185">Reference proteome</keyword>
<evidence type="ECO:0000313" key="2">
    <source>
        <dbReference type="EMBL" id="GHF87571.1"/>
    </source>
</evidence>
<accession>A0A919BEZ5</accession>
<protein>
    <submittedName>
        <fullName evidence="2">Uncharacterized protein</fullName>
    </submittedName>
</protein>
<evidence type="ECO:0000256" key="1">
    <source>
        <dbReference type="SAM" id="MobiDB-lite"/>
    </source>
</evidence>
<organism evidence="2 3">
    <name type="scientific">Streptomyces filamentosus</name>
    <name type="common">Streptomyces roseosporus</name>
    <dbReference type="NCBI Taxonomy" id="67294"/>
    <lineage>
        <taxon>Bacteria</taxon>
        <taxon>Bacillati</taxon>
        <taxon>Actinomycetota</taxon>
        <taxon>Actinomycetes</taxon>
        <taxon>Kitasatosporales</taxon>
        <taxon>Streptomycetaceae</taxon>
        <taxon>Streptomyces</taxon>
    </lineage>
</organism>
<gene>
    <name evidence="2" type="ORF">GCM10017667_15240</name>
</gene>
<evidence type="ECO:0000313" key="3">
    <source>
        <dbReference type="Proteomes" id="UP000632849"/>
    </source>
</evidence>
<sequence>MSHSGSTEPCSGPRGLVAGGRDLQRVRPVHGAQPARHLSPALAEAGRPDRERLVAALHRDGRLAEALETYRTAPARLALRARPAAGG</sequence>